<feature type="domain" description="Alpha-D-phosphohexomutase alpha/beta/alpha" evidence="11">
    <location>
        <begin position="161"/>
        <end position="258"/>
    </location>
</feature>
<dbReference type="InterPro" id="IPR016066">
    <property type="entry name" value="A-D-PHexomutase_CS"/>
</dbReference>
<name>A0ABT3TL55_9GAMM</name>
<evidence type="ECO:0000256" key="4">
    <source>
        <dbReference type="ARBA" id="ARBA00022842"/>
    </source>
</evidence>
<organism evidence="13 14">
    <name type="scientific">Candidatus Litorirhabdus singularis</name>
    <dbReference type="NCBI Taxonomy" id="2518993"/>
    <lineage>
        <taxon>Bacteria</taxon>
        <taxon>Pseudomonadati</taxon>
        <taxon>Pseudomonadota</taxon>
        <taxon>Gammaproteobacteria</taxon>
        <taxon>Cellvibrionales</taxon>
        <taxon>Halieaceae</taxon>
        <taxon>Candidatus Litorirhabdus</taxon>
    </lineage>
</organism>
<dbReference type="InterPro" id="IPR036900">
    <property type="entry name" value="A-D-PHexomutase_C_sf"/>
</dbReference>
<keyword evidence="5 6" id="KW-0413">Isomerase</keyword>
<accession>A0ABT3TL55</accession>
<evidence type="ECO:0000259" key="11">
    <source>
        <dbReference type="Pfam" id="PF02879"/>
    </source>
</evidence>
<dbReference type="InterPro" id="IPR005844">
    <property type="entry name" value="A-D-PHexomutase_a/b/a-I"/>
</dbReference>
<dbReference type="CDD" id="cd05802">
    <property type="entry name" value="GlmM"/>
    <property type="match status" value="1"/>
</dbReference>
<gene>
    <name evidence="6" type="primary">glmM</name>
    <name evidence="13" type="ORF">EYC98_19440</name>
</gene>
<proteinExistence type="inferred from homology"/>
<evidence type="ECO:0000256" key="3">
    <source>
        <dbReference type="ARBA" id="ARBA00022723"/>
    </source>
</evidence>
<dbReference type="InterPro" id="IPR005843">
    <property type="entry name" value="A-D-PHexomutase_C"/>
</dbReference>
<dbReference type="SUPFAM" id="SSF55957">
    <property type="entry name" value="Phosphoglucomutase, C-terminal domain"/>
    <property type="match status" value="1"/>
</dbReference>
<dbReference type="InterPro" id="IPR006352">
    <property type="entry name" value="GlmM_bact"/>
</dbReference>
<dbReference type="Pfam" id="PF02878">
    <property type="entry name" value="PGM_PMM_I"/>
    <property type="match status" value="1"/>
</dbReference>
<dbReference type="PANTHER" id="PTHR42946">
    <property type="entry name" value="PHOSPHOHEXOSE MUTASE"/>
    <property type="match status" value="1"/>
</dbReference>
<evidence type="ECO:0000313" key="13">
    <source>
        <dbReference type="EMBL" id="MCX2983043.1"/>
    </source>
</evidence>
<feature type="active site" description="Phosphoserine intermediate" evidence="6">
    <location>
        <position position="106"/>
    </location>
</feature>
<evidence type="ECO:0000256" key="2">
    <source>
        <dbReference type="ARBA" id="ARBA00022553"/>
    </source>
</evidence>
<evidence type="ECO:0000313" key="14">
    <source>
        <dbReference type="Proteomes" id="UP001143362"/>
    </source>
</evidence>
<feature type="modified residue" description="Phosphoserine" evidence="6">
    <location>
        <position position="106"/>
    </location>
</feature>
<dbReference type="EC" id="5.4.2.10" evidence="6 8"/>
<feature type="domain" description="Alpha-D-phosphohexomutase alpha/beta/alpha" evidence="10">
    <location>
        <begin position="4"/>
        <end position="137"/>
    </location>
</feature>
<feature type="binding site" description="via phosphate group" evidence="6">
    <location>
        <position position="106"/>
    </location>
    <ligand>
        <name>Mg(2+)</name>
        <dbReference type="ChEBI" id="CHEBI:18420"/>
    </ligand>
</feature>
<dbReference type="InterPro" id="IPR016055">
    <property type="entry name" value="A-D-PHexomutase_a/b/a-I/II/III"/>
</dbReference>
<sequence>MQKRYFGTDGIRGKVGEAPITPDFMLKLGWACGRVFSRGRDVSCQHRRVVIGKDTRISGYMFESALEAGLVAAGVDVALLGPMPTPAIAQMTRSQRAVAGIVISASHNPYYDNGIKFFSSEGTKLGDELELLIEAEMDLPLVTAESSEIGKVVRMEDAAGRYIEYCKSTVPHKFDLRGRRIVLDCANGATYHVAPSVFRELGAEVYVIGAEPDGFNINRECGSTDTTALRAQVLMKGADLGIAFDGDGDRVLFVDHRGELVDGDELVYIIACERQSHGVVGTLMSNLGMELALREKGIDFARANVGDRYVNEMMASKGWNLGGESSGHIICSDISTTGDGVVAALQVLLAMQQSGNDLATLKSGMTKFPQRMINVGLADRGGFDNKPGVIDAVAAVEAELGERGRVLLRPSGTEPVVRVMVEGEDFEQVENLCTRLAGQVEQALA</sequence>
<evidence type="ECO:0000259" key="9">
    <source>
        <dbReference type="Pfam" id="PF00408"/>
    </source>
</evidence>
<feature type="binding site" evidence="6">
    <location>
        <position position="249"/>
    </location>
    <ligand>
        <name>Mg(2+)</name>
        <dbReference type="ChEBI" id="CHEBI:18420"/>
    </ligand>
</feature>
<dbReference type="PANTHER" id="PTHR42946:SF1">
    <property type="entry name" value="PHOSPHOGLUCOMUTASE (ALPHA-D-GLUCOSE-1,6-BISPHOSPHATE-DEPENDENT)"/>
    <property type="match status" value="1"/>
</dbReference>
<dbReference type="NCBIfam" id="TIGR01455">
    <property type="entry name" value="glmM"/>
    <property type="match status" value="1"/>
</dbReference>
<evidence type="ECO:0000256" key="5">
    <source>
        <dbReference type="ARBA" id="ARBA00023235"/>
    </source>
</evidence>
<dbReference type="InterPro" id="IPR005845">
    <property type="entry name" value="A-D-PHexomutase_a/b/a-II"/>
</dbReference>
<keyword evidence="3 6" id="KW-0479">Metal-binding</keyword>
<comment type="similarity">
    <text evidence="1 6 7">Belongs to the phosphohexose mutase family.</text>
</comment>
<feature type="binding site" evidence="6">
    <location>
        <position position="247"/>
    </location>
    <ligand>
        <name>Mg(2+)</name>
        <dbReference type="ChEBI" id="CHEBI:18420"/>
    </ligand>
</feature>
<evidence type="ECO:0000256" key="8">
    <source>
        <dbReference type="RuleBase" id="RU004327"/>
    </source>
</evidence>
<dbReference type="Pfam" id="PF00408">
    <property type="entry name" value="PGM_PMM_IV"/>
    <property type="match status" value="1"/>
</dbReference>
<reference evidence="13" key="1">
    <citation type="submission" date="2019-02" db="EMBL/GenBank/DDBJ databases">
        <authorList>
            <person name="Li S.-H."/>
        </authorList>
    </citation>
    <scope>NUCLEOTIDE SEQUENCE</scope>
    <source>
        <strain evidence="13">IMCC14734</strain>
    </source>
</reference>
<dbReference type="SUPFAM" id="SSF53738">
    <property type="entry name" value="Phosphoglucomutase, first 3 domains"/>
    <property type="match status" value="3"/>
</dbReference>
<evidence type="ECO:0000256" key="6">
    <source>
        <dbReference type="HAMAP-Rule" id="MF_01554"/>
    </source>
</evidence>
<feature type="domain" description="Alpha-D-phosphohexomutase C-terminal" evidence="9">
    <location>
        <begin position="372"/>
        <end position="437"/>
    </location>
</feature>
<protein>
    <recommendedName>
        <fullName evidence="6 8">Phosphoglucosamine mutase</fullName>
        <ecNumber evidence="6 8">5.4.2.10</ecNumber>
    </recommendedName>
</protein>
<dbReference type="Gene3D" id="3.40.120.10">
    <property type="entry name" value="Alpha-D-Glucose-1,6-Bisphosphate, subunit A, domain 3"/>
    <property type="match status" value="3"/>
</dbReference>
<dbReference type="Pfam" id="PF02880">
    <property type="entry name" value="PGM_PMM_III"/>
    <property type="match status" value="1"/>
</dbReference>
<dbReference type="InterPro" id="IPR005846">
    <property type="entry name" value="A-D-PHexomutase_a/b/a-III"/>
</dbReference>
<dbReference type="PRINTS" id="PR00509">
    <property type="entry name" value="PGMPMM"/>
</dbReference>
<comment type="function">
    <text evidence="6 8">Catalyzes the conversion of glucosamine-6-phosphate to glucosamine-1-phosphate.</text>
</comment>
<comment type="catalytic activity">
    <reaction evidence="6 8">
        <text>alpha-D-glucosamine 1-phosphate = D-glucosamine 6-phosphate</text>
        <dbReference type="Rhea" id="RHEA:23424"/>
        <dbReference type="ChEBI" id="CHEBI:58516"/>
        <dbReference type="ChEBI" id="CHEBI:58725"/>
        <dbReference type="EC" id="5.4.2.10"/>
    </reaction>
</comment>
<keyword evidence="14" id="KW-1185">Reference proteome</keyword>
<dbReference type="InterPro" id="IPR005841">
    <property type="entry name" value="Alpha-D-phosphohexomutase_SF"/>
</dbReference>
<dbReference type="RefSeq" id="WP_279247073.1">
    <property type="nucleotide sequence ID" value="NZ_SHNN01000005.1"/>
</dbReference>
<dbReference type="InterPro" id="IPR050060">
    <property type="entry name" value="Phosphoglucosamine_mutase"/>
</dbReference>
<comment type="cofactor">
    <cofactor evidence="6">
        <name>Mg(2+)</name>
        <dbReference type="ChEBI" id="CHEBI:18420"/>
    </cofactor>
    <text evidence="6">Binds 1 Mg(2+) ion per subunit.</text>
</comment>
<comment type="caution">
    <text evidence="13">The sequence shown here is derived from an EMBL/GenBank/DDBJ whole genome shotgun (WGS) entry which is preliminary data.</text>
</comment>
<comment type="PTM">
    <text evidence="6">Activated by phosphorylation.</text>
</comment>
<keyword evidence="4 6" id="KW-0460">Magnesium</keyword>
<dbReference type="PROSITE" id="PS00710">
    <property type="entry name" value="PGM_PMM"/>
    <property type="match status" value="1"/>
</dbReference>
<dbReference type="Pfam" id="PF02879">
    <property type="entry name" value="PGM_PMM_II"/>
    <property type="match status" value="1"/>
</dbReference>
<dbReference type="Gene3D" id="3.30.310.50">
    <property type="entry name" value="Alpha-D-phosphohexomutase, C-terminal domain"/>
    <property type="match status" value="1"/>
</dbReference>
<dbReference type="GO" id="GO:0008966">
    <property type="term" value="F:phosphoglucosamine mutase activity"/>
    <property type="evidence" value="ECO:0007669"/>
    <property type="project" value="UniProtKB-EC"/>
</dbReference>
<evidence type="ECO:0000259" key="10">
    <source>
        <dbReference type="Pfam" id="PF02878"/>
    </source>
</evidence>
<feature type="domain" description="Alpha-D-phosphohexomutase alpha/beta/alpha" evidence="12">
    <location>
        <begin position="262"/>
        <end position="366"/>
    </location>
</feature>
<dbReference type="HAMAP" id="MF_01554_B">
    <property type="entry name" value="GlmM_B"/>
    <property type="match status" value="1"/>
</dbReference>
<dbReference type="NCBIfam" id="NF008139">
    <property type="entry name" value="PRK10887.1"/>
    <property type="match status" value="1"/>
</dbReference>
<keyword evidence="2 6" id="KW-0597">Phosphoprotein</keyword>
<evidence type="ECO:0000256" key="7">
    <source>
        <dbReference type="RuleBase" id="RU004326"/>
    </source>
</evidence>
<evidence type="ECO:0000256" key="1">
    <source>
        <dbReference type="ARBA" id="ARBA00010231"/>
    </source>
</evidence>
<dbReference type="Proteomes" id="UP001143362">
    <property type="component" value="Unassembled WGS sequence"/>
</dbReference>
<dbReference type="EMBL" id="SHNN01000005">
    <property type="protein sequence ID" value="MCX2983043.1"/>
    <property type="molecule type" value="Genomic_DNA"/>
</dbReference>
<feature type="binding site" evidence="6">
    <location>
        <position position="245"/>
    </location>
    <ligand>
        <name>Mg(2+)</name>
        <dbReference type="ChEBI" id="CHEBI:18420"/>
    </ligand>
</feature>
<evidence type="ECO:0000259" key="12">
    <source>
        <dbReference type="Pfam" id="PF02880"/>
    </source>
</evidence>